<evidence type="ECO:0000256" key="2">
    <source>
        <dbReference type="SAM" id="MobiDB-lite"/>
    </source>
</evidence>
<dbReference type="PANTHER" id="PTHR48081:SF33">
    <property type="entry name" value="KYNURENINE FORMAMIDASE"/>
    <property type="match status" value="1"/>
</dbReference>
<dbReference type="PANTHER" id="PTHR48081">
    <property type="entry name" value="AB HYDROLASE SUPERFAMILY PROTEIN C4A8.06C"/>
    <property type="match status" value="1"/>
</dbReference>
<evidence type="ECO:0000313" key="5">
    <source>
        <dbReference type="Proteomes" id="UP001642540"/>
    </source>
</evidence>
<dbReference type="InterPro" id="IPR050300">
    <property type="entry name" value="GDXG_lipolytic_enzyme"/>
</dbReference>
<organism evidence="4 5">
    <name type="scientific">Orchesella dallaii</name>
    <dbReference type="NCBI Taxonomy" id="48710"/>
    <lineage>
        <taxon>Eukaryota</taxon>
        <taxon>Metazoa</taxon>
        <taxon>Ecdysozoa</taxon>
        <taxon>Arthropoda</taxon>
        <taxon>Hexapoda</taxon>
        <taxon>Collembola</taxon>
        <taxon>Entomobryomorpha</taxon>
        <taxon>Entomobryoidea</taxon>
        <taxon>Orchesellidae</taxon>
        <taxon>Orchesellinae</taxon>
        <taxon>Orchesella</taxon>
    </lineage>
</organism>
<feature type="region of interest" description="Disordered" evidence="2">
    <location>
        <begin position="1"/>
        <end position="23"/>
    </location>
</feature>
<comment type="caution">
    <text evidence="4">The sequence shown here is derived from an EMBL/GenBank/DDBJ whole genome shotgun (WGS) entry which is preliminary data.</text>
</comment>
<dbReference type="Pfam" id="PF07859">
    <property type="entry name" value="Abhydrolase_3"/>
    <property type="match status" value="1"/>
</dbReference>
<protein>
    <recommendedName>
        <fullName evidence="3">Alpha/beta hydrolase fold-3 domain-containing protein</fullName>
    </recommendedName>
</protein>
<evidence type="ECO:0000256" key="1">
    <source>
        <dbReference type="ARBA" id="ARBA00022801"/>
    </source>
</evidence>
<keyword evidence="1" id="KW-0378">Hydrolase</keyword>
<accession>A0ABP1R2D2</accession>
<evidence type="ECO:0000259" key="3">
    <source>
        <dbReference type="Pfam" id="PF07859"/>
    </source>
</evidence>
<evidence type="ECO:0000313" key="4">
    <source>
        <dbReference type="EMBL" id="CAL8112725.1"/>
    </source>
</evidence>
<dbReference type="Gene3D" id="3.40.50.1820">
    <property type="entry name" value="alpha/beta hydrolase"/>
    <property type="match status" value="1"/>
</dbReference>
<reference evidence="4 5" key="1">
    <citation type="submission" date="2024-08" db="EMBL/GenBank/DDBJ databases">
        <authorList>
            <person name="Cucini C."/>
            <person name="Frati F."/>
        </authorList>
    </citation>
    <scope>NUCLEOTIDE SEQUENCE [LARGE SCALE GENOMIC DNA]</scope>
</reference>
<dbReference type="InterPro" id="IPR029058">
    <property type="entry name" value="AB_hydrolase_fold"/>
</dbReference>
<dbReference type="EMBL" id="CAXLJM020000049">
    <property type="protein sequence ID" value="CAL8112725.1"/>
    <property type="molecule type" value="Genomic_DNA"/>
</dbReference>
<keyword evidence="5" id="KW-1185">Reference proteome</keyword>
<gene>
    <name evidence="4" type="ORF">ODALV1_LOCUS15754</name>
</gene>
<name>A0ABP1R2D2_9HEXA</name>
<sequence>MDNWQSWTKEELEHQMSPSRWNPNKSCEEVIQQHITICTAETERAKSEIPNKTDISYGDAPNQKYDLYGTDLPANSSILLWIHGGYWQEGSKDISALMVRNLYKIGFKTIVMGYTLAPKATVTEMQAELSSALKKAIKQFPEAKFIVGGHSAGGQLAASLLHSLPDEFDETELGDRLIGLFLVAGVYDLRPLVSTYVNDALKMTSDEAEILSPLLQPIINSENFSKDLLVLIWVGGIDSPEFQRQSKNYAAKLESTFENVKLWLSEEDDHFTIVERLSDISESSPGGYLKRMLKSKVKL</sequence>
<dbReference type="SUPFAM" id="SSF53474">
    <property type="entry name" value="alpha/beta-Hydrolases"/>
    <property type="match status" value="1"/>
</dbReference>
<dbReference type="Proteomes" id="UP001642540">
    <property type="component" value="Unassembled WGS sequence"/>
</dbReference>
<feature type="domain" description="Alpha/beta hydrolase fold-3" evidence="3">
    <location>
        <begin position="79"/>
        <end position="270"/>
    </location>
</feature>
<proteinExistence type="predicted"/>
<dbReference type="InterPro" id="IPR013094">
    <property type="entry name" value="AB_hydrolase_3"/>
</dbReference>